<protein>
    <submittedName>
        <fullName evidence="2">Uncharacterized protein</fullName>
    </submittedName>
</protein>
<sequence>MSKFTAHVEGRSGSEWFHAKTEDGLRDELKKYYDENLAQEWGYLDDDVDLEGVVEAIEQEYNCSWEEEGRAPEHEALLNAARALLAHPLGQNGQLTVKAFQDLHEAVKLHDDDEDAEPVRTPTPASVRGH</sequence>
<dbReference type="AlphaFoldDB" id="A0A345YJC1"/>
<name>A0A345YJC1_9SPHN</name>
<accession>A0A345YJC1</accession>
<gene>
    <name evidence="2" type="ORF">DVR09_16345</name>
</gene>
<dbReference type="EMBL" id="CP031358">
    <property type="protein sequence ID" value="AXK44023.1"/>
    <property type="molecule type" value="Genomic_DNA"/>
</dbReference>
<feature type="region of interest" description="Disordered" evidence="1">
    <location>
        <begin position="109"/>
        <end position="130"/>
    </location>
</feature>
<evidence type="ECO:0000313" key="3">
    <source>
        <dbReference type="Proteomes" id="UP000254508"/>
    </source>
</evidence>
<organism evidence="2 3">
    <name type="scientific">Erythrobacter aureus</name>
    <dbReference type="NCBI Taxonomy" id="2182384"/>
    <lineage>
        <taxon>Bacteria</taxon>
        <taxon>Pseudomonadati</taxon>
        <taxon>Pseudomonadota</taxon>
        <taxon>Alphaproteobacteria</taxon>
        <taxon>Sphingomonadales</taxon>
        <taxon>Erythrobacteraceae</taxon>
        <taxon>Erythrobacter/Porphyrobacter group</taxon>
        <taxon>Erythrobacter</taxon>
    </lineage>
</organism>
<keyword evidence="3" id="KW-1185">Reference proteome</keyword>
<dbReference type="Proteomes" id="UP000254508">
    <property type="component" value="Plasmid unnamed"/>
</dbReference>
<proteinExistence type="predicted"/>
<evidence type="ECO:0000256" key="1">
    <source>
        <dbReference type="SAM" id="MobiDB-lite"/>
    </source>
</evidence>
<reference evidence="2 3" key="1">
    <citation type="submission" date="2018-07" db="EMBL/GenBank/DDBJ databases">
        <title>Genome sequence of Erythrobacter strain YH-07, an antagonistic bacterium isolated from Yellow Sea.</title>
        <authorList>
            <person name="Tang T."/>
            <person name="Liu Q."/>
            <person name="Sun X."/>
        </authorList>
    </citation>
    <scope>NUCLEOTIDE SEQUENCE [LARGE SCALE GENOMIC DNA]</scope>
    <source>
        <strain evidence="2 3">YH-07</strain>
        <plasmid evidence="2 3">unnamed</plasmid>
    </source>
</reference>
<keyword evidence="2" id="KW-0614">Plasmid</keyword>
<dbReference type="KEGG" id="err:DVR09_16345"/>
<dbReference type="RefSeq" id="WP_115418336.1">
    <property type="nucleotide sequence ID" value="NZ_CP031358.1"/>
</dbReference>
<evidence type="ECO:0000313" key="2">
    <source>
        <dbReference type="EMBL" id="AXK44023.1"/>
    </source>
</evidence>
<geneLocation type="plasmid" evidence="2 3">
    <name>unnamed</name>
</geneLocation>